<feature type="domain" description="HTH cro/C1-type" evidence="1">
    <location>
        <begin position="13"/>
        <end position="49"/>
    </location>
</feature>
<dbReference type="AlphaFoldDB" id="A7HPX9"/>
<dbReference type="Pfam" id="PF01381">
    <property type="entry name" value="HTH_3"/>
    <property type="match status" value="1"/>
</dbReference>
<dbReference type="EMBL" id="CP000774">
    <property type="protein sequence ID" value="ABS61962.1"/>
    <property type="molecule type" value="Genomic_DNA"/>
</dbReference>
<evidence type="ECO:0000259" key="1">
    <source>
        <dbReference type="PROSITE" id="PS50943"/>
    </source>
</evidence>
<dbReference type="InterPro" id="IPR001387">
    <property type="entry name" value="Cro/C1-type_HTH"/>
</dbReference>
<dbReference type="InterPro" id="IPR010982">
    <property type="entry name" value="Lambda_DNA-bd_dom_sf"/>
</dbReference>
<keyword evidence="3" id="KW-1185">Reference proteome</keyword>
<dbReference type="KEGG" id="pla:Plav_0339"/>
<organism evidence="2 3">
    <name type="scientific">Parvibaculum lavamentivorans (strain DS-1 / DSM 13023 / NCIMB 13966)</name>
    <dbReference type="NCBI Taxonomy" id="402881"/>
    <lineage>
        <taxon>Bacteria</taxon>
        <taxon>Pseudomonadati</taxon>
        <taxon>Pseudomonadota</taxon>
        <taxon>Alphaproteobacteria</taxon>
        <taxon>Hyphomicrobiales</taxon>
        <taxon>Parvibaculaceae</taxon>
        <taxon>Parvibaculum</taxon>
    </lineage>
</organism>
<dbReference type="OrthoDB" id="9791537at2"/>
<proteinExistence type="predicted"/>
<dbReference type="eggNOG" id="COG3620">
    <property type="taxonomic scope" value="Bacteria"/>
</dbReference>
<dbReference type="GO" id="GO:0003677">
    <property type="term" value="F:DNA binding"/>
    <property type="evidence" value="ECO:0007669"/>
    <property type="project" value="InterPro"/>
</dbReference>
<dbReference type="CDD" id="cd00093">
    <property type="entry name" value="HTH_XRE"/>
    <property type="match status" value="1"/>
</dbReference>
<evidence type="ECO:0000313" key="2">
    <source>
        <dbReference type="EMBL" id="ABS61962.1"/>
    </source>
</evidence>
<name>A7HPX9_PARL1</name>
<reference evidence="2 3" key="1">
    <citation type="journal article" date="2011" name="Stand. Genomic Sci.">
        <title>Complete genome sequence of Parvibaculum lavamentivorans type strain (DS-1(T)).</title>
        <authorList>
            <person name="Schleheck D."/>
            <person name="Weiss M."/>
            <person name="Pitluck S."/>
            <person name="Bruce D."/>
            <person name="Land M.L."/>
            <person name="Han S."/>
            <person name="Saunders E."/>
            <person name="Tapia R."/>
            <person name="Detter C."/>
            <person name="Brettin T."/>
            <person name="Han J."/>
            <person name="Woyke T."/>
            <person name="Goodwin L."/>
            <person name="Pennacchio L."/>
            <person name="Nolan M."/>
            <person name="Cook A.M."/>
            <person name="Kjelleberg S."/>
            <person name="Thomas T."/>
        </authorList>
    </citation>
    <scope>NUCLEOTIDE SEQUENCE [LARGE SCALE GENOMIC DNA]</scope>
    <source>
        <strain evidence="3">DS-1 / DSM 13023 / NCIMB 13966</strain>
    </source>
</reference>
<dbReference type="PROSITE" id="PS50943">
    <property type="entry name" value="HTH_CROC1"/>
    <property type="match status" value="1"/>
</dbReference>
<dbReference type="Proteomes" id="UP000006377">
    <property type="component" value="Chromosome"/>
</dbReference>
<dbReference type="STRING" id="402881.Plav_0339"/>
<accession>A7HPX9</accession>
<dbReference type="SUPFAM" id="SSF47413">
    <property type="entry name" value="lambda repressor-like DNA-binding domains"/>
    <property type="match status" value="1"/>
</dbReference>
<evidence type="ECO:0000313" key="3">
    <source>
        <dbReference type="Proteomes" id="UP000006377"/>
    </source>
</evidence>
<gene>
    <name evidence="2" type="ordered locus">Plav_0339</name>
</gene>
<protein>
    <submittedName>
        <fullName evidence="2">Putative transcriptional regulator, XRE family</fullName>
    </submittedName>
</protein>
<dbReference type="HOGENOM" id="CLU_2274662_0_0_5"/>
<dbReference type="Gene3D" id="1.10.260.40">
    <property type="entry name" value="lambda repressor-like DNA-binding domains"/>
    <property type="match status" value="1"/>
</dbReference>
<sequence length="102" mass="11408">MQEGNGKSLIEAVRARKRELGISQLSLAKRLGVSQGHLSKVLSKKALVSDKINGRMLKFLERIEEGEHVTTDQLEQEILSALRESPTFRTLVISALEMHKKA</sequence>